<accession>A0A835LGP9</accession>
<evidence type="ECO:0000256" key="9">
    <source>
        <dbReference type="PIRSR" id="PIRSR613078-1"/>
    </source>
</evidence>
<dbReference type="AlphaFoldDB" id="A0A835LGP9"/>
<dbReference type="EMBL" id="JADFTS010000008">
    <property type="protein sequence ID" value="KAF9591144.1"/>
    <property type="molecule type" value="Genomic_DNA"/>
</dbReference>
<evidence type="ECO:0000313" key="12">
    <source>
        <dbReference type="Proteomes" id="UP000631114"/>
    </source>
</evidence>
<keyword evidence="5" id="KW-0809">Transit peptide</keyword>
<comment type="catalytic activity">
    <reaction evidence="7">
        <text>2-carboxy-D-arabinitol 1-phosphate + H2O = 2-carboxy-D-arabinitol + phosphate</text>
        <dbReference type="Rhea" id="RHEA:17837"/>
        <dbReference type="ChEBI" id="CHEBI:15377"/>
        <dbReference type="ChEBI" id="CHEBI:43474"/>
        <dbReference type="ChEBI" id="CHEBI:58008"/>
        <dbReference type="ChEBI" id="CHEBI:58185"/>
        <dbReference type="EC" id="3.1.3.63"/>
    </reaction>
</comment>
<keyword evidence="3" id="KW-0934">Plastid</keyword>
<evidence type="ECO:0000256" key="8">
    <source>
        <dbReference type="ARBA" id="ARBA00066640"/>
    </source>
</evidence>
<name>A0A835LGP9_9MAGN</name>
<feature type="binding site" evidence="10">
    <location>
        <position position="135"/>
    </location>
    <ligand>
        <name>substrate</name>
    </ligand>
</feature>
<dbReference type="InterPro" id="IPR029033">
    <property type="entry name" value="His_PPase_superfam"/>
</dbReference>
<keyword evidence="12" id="KW-1185">Reference proteome</keyword>
<comment type="similarity">
    <text evidence="6">Belongs to the phosphoglycerate mutase family.</text>
</comment>
<dbReference type="SUPFAM" id="SSF53254">
    <property type="entry name" value="Phosphoglycerate mutase-like"/>
    <property type="match status" value="1"/>
</dbReference>
<dbReference type="InterPro" id="IPR013078">
    <property type="entry name" value="His_Pase_superF_clade-1"/>
</dbReference>
<keyword evidence="2" id="KW-0150">Chloroplast</keyword>
<dbReference type="FunFam" id="3.40.50.1240:FF:000018">
    <property type="entry name" value="Phosphoglycerate mutase"/>
    <property type="match status" value="1"/>
</dbReference>
<evidence type="ECO:0000313" key="11">
    <source>
        <dbReference type="EMBL" id="KAF9591144.1"/>
    </source>
</evidence>
<dbReference type="PROSITE" id="PS00175">
    <property type="entry name" value="PG_MUTASE"/>
    <property type="match status" value="1"/>
</dbReference>
<sequence>MLALTSNNFLIPKFPRKKPNYISNKSSSPSLQENNFPPIKVGKRVVLVRHGQSTWNEQGRIQGSSNFSILTQKGETQADISRQMLLNDTFDVCFASPLARSRRTAEVIWDTRKQEIITDFDLREIDLYSFQGLLKHQGKEKFGEAYIKWQKDAPNFNIDGHYPVRELWDRARNCWTKILDHEGESVLVVAHNAINQALVATAIGIFSITPFLLKCFLCQLGLGTEYFRNLIQSNCGVTVLEFSPQAEEESPHVCLNRLNQTPKSPIAAISSGGRKSSKRIILACHGSMQRSIEPIPSGTVQGGTCYWGCLPTKQKGKEMEGNWDLITRSPEEFASMLTDCENSMGHSATASQALANAIELYH</sequence>
<dbReference type="GO" id="GO:0047538">
    <property type="term" value="F:2-carboxy-D-arabinitol-1-phosphatase activity"/>
    <property type="evidence" value="ECO:0007669"/>
    <property type="project" value="UniProtKB-EC"/>
</dbReference>
<evidence type="ECO:0000256" key="3">
    <source>
        <dbReference type="ARBA" id="ARBA00022640"/>
    </source>
</evidence>
<dbReference type="EC" id="3.1.3.63" evidence="8"/>
<dbReference type="PANTHER" id="PTHR48100">
    <property type="entry name" value="BROAD-SPECIFICITY PHOSPHATASE YOR283W-RELATED"/>
    <property type="match status" value="1"/>
</dbReference>
<evidence type="ECO:0000256" key="6">
    <source>
        <dbReference type="ARBA" id="ARBA00038362"/>
    </source>
</evidence>
<dbReference type="InterPro" id="IPR050275">
    <property type="entry name" value="PGM_Phosphatase"/>
</dbReference>
<dbReference type="PANTHER" id="PTHR48100:SF10">
    <property type="entry name" value="2-CARBOXY-D-ARABINITOL-1-PHOSPHATASE-RELATED"/>
    <property type="match status" value="1"/>
</dbReference>
<dbReference type="SMART" id="SM00855">
    <property type="entry name" value="PGAM"/>
    <property type="match status" value="1"/>
</dbReference>
<dbReference type="Pfam" id="PF00300">
    <property type="entry name" value="His_Phos_1"/>
    <property type="match status" value="1"/>
</dbReference>
<feature type="active site" description="Tele-phosphohistidine intermediate" evidence="9">
    <location>
        <position position="50"/>
    </location>
</feature>
<comment type="caution">
    <text evidence="11">The sequence shown here is derived from an EMBL/GenBank/DDBJ whole genome shotgun (WGS) entry which is preliminary data.</text>
</comment>
<evidence type="ECO:0000256" key="4">
    <source>
        <dbReference type="ARBA" id="ARBA00022801"/>
    </source>
</evidence>
<reference evidence="11 12" key="1">
    <citation type="submission" date="2020-10" db="EMBL/GenBank/DDBJ databases">
        <title>The Coptis chinensis genome and diversification of protoberbering-type alkaloids.</title>
        <authorList>
            <person name="Wang B."/>
            <person name="Shu S."/>
            <person name="Song C."/>
            <person name="Liu Y."/>
        </authorList>
    </citation>
    <scope>NUCLEOTIDE SEQUENCE [LARGE SCALE GENOMIC DNA]</scope>
    <source>
        <strain evidence="11">HL-2020</strain>
        <tissue evidence="11">Leaf</tissue>
    </source>
</reference>
<comment type="subcellular location">
    <subcellularLocation>
        <location evidence="1">Plastid</location>
        <location evidence="1">Chloroplast stroma</location>
    </subcellularLocation>
</comment>
<keyword evidence="4" id="KW-0378">Hydrolase</keyword>
<protein>
    <recommendedName>
        <fullName evidence="8">2-carboxy-D-arabinitol-1-phosphatase</fullName>
        <ecNumber evidence="8">3.1.3.63</ecNumber>
    </recommendedName>
</protein>
<evidence type="ECO:0000256" key="7">
    <source>
        <dbReference type="ARBA" id="ARBA00052441"/>
    </source>
</evidence>
<gene>
    <name evidence="11" type="ORF">IFM89_002099</name>
</gene>
<feature type="active site" description="Proton donor/acceptor" evidence="9">
    <location>
        <position position="124"/>
    </location>
</feature>
<evidence type="ECO:0000256" key="1">
    <source>
        <dbReference type="ARBA" id="ARBA00004470"/>
    </source>
</evidence>
<dbReference type="OrthoDB" id="354304at2759"/>
<dbReference type="Proteomes" id="UP000631114">
    <property type="component" value="Unassembled WGS sequence"/>
</dbReference>
<evidence type="ECO:0000256" key="10">
    <source>
        <dbReference type="PIRSR" id="PIRSR613078-2"/>
    </source>
</evidence>
<dbReference type="InterPro" id="IPR001345">
    <property type="entry name" value="PG/BPGM_mutase_AS"/>
</dbReference>
<dbReference type="GO" id="GO:0009570">
    <property type="term" value="C:chloroplast stroma"/>
    <property type="evidence" value="ECO:0007669"/>
    <property type="project" value="UniProtKB-SubCell"/>
</dbReference>
<organism evidence="11 12">
    <name type="scientific">Coptis chinensis</name>
    <dbReference type="NCBI Taxonomy" id="261450"/>
    <lineage>
        <taxon>Eukaryota</taxon>
        <taxon>Viridiplantae</taxon>
        <taxon>Streptophyta</taxon>
        <taxon>Embryophyta</taxon>
        <taxon>Tracheophyta</taxon>
        <taxon>Spermatophyta</taxon>
        <taxon>Magnoliopsida</taxon>
        <taxon>Ranunculales</taxon>
        <taxon>Ranunculaceae</taxon>
        <taxon>Coptidoideae</taxon>
        <taxon>Coptis</taxon>
    </lineage>
</organism>
<feature type="binding site" evidence="10">
    <location>
        <begin position="49"/>
        <end position="56"/>
    </location>
    <ligand>
        <name>substrate</name>
    </ligand>
</feature>
<evidence type="ECO:0000256" key="5">
    <source>
        <dbReference type="ARBA" id="ARBA00022946"/>
    </source>
</evidence>
<dbReference type="Gene3D" id="3.40.50.1240">
    <property type="entry name" value="Phosphoglycerate mutase-like"/>
    <property type="match status" value="1"/>
</dbReference>
<dbReference type="CDD" id="cd07067">
    <property type="entry name" value="HP_PGM_like"/>
    <property type="match status" value="1"/>
</dbReference>
<feature type="binding site" evidence="10">
    <location>
        <position position="100"/>
    </location>
    <ligand>
        <name>substrate</name>
    </ligand>
</feature>
<proteinExistence type="inferred from homology"/>
<evidence type="ECO:0000256" key="2">
    <source>
        <dbReference type="ARBA" id="ARBA00022528"/>
    </source>
</evidence>